<dbReference type="PIRSF" id="PIRSF000538">
    <property type="entry name" value="GlpK"/>
    <property type="match status" value="1"/>
</dbReference>
<dbReference type="OMA" id="TWQDTRC"/>
<reference evidence="5 6" key="1">
    <citation type="submission" date="2018-04" db="EMBL/GenBank/DDBJ databases">
        <title>The genome of golden apple snail Pomacea canaliculata provides insight into stress tolerance and invasive adaptation.</title>
        <authorList>
            <person name="Liu C."/>
            <person name="Liu B."/>
            <person name="Ren Y."/>
            <person name="Zhang Y."/>
            <person name="Wang H."/>
            <person name="Li S."/>
            <person name="Jiang F."/>
            <person name="Yin L."/>
            <person name="Zhang G."/>
            <person name="Qian W."/>
            <person name="Fan W."/>
        </authorList>
    </citation>
    <scope>NUCLEOTIDE SEQUENCE [LARGE SCALE GENOMIC DNA]</scope>
    <source>
        <strain evidence="5">SZHN2017</strain>
        <tissue evidence="5">Muscle</tissue>
    </source>
</reference>
<dbReference type="GO" id="GO:0005829">
    <property type="term" value="C:cytosol"/>
    <property type="evidence" value="ECO:0007669"/>
    <property type="project" value="TreeGrafter"/>
</dbReference>
<dbReference type="Proteomes" id="UP000245119">
    <property type="component" value="Linkage Group LG4"/>
</dbReference>
<dbReference type="PANTHER" id="PTHR10196:SF67">
    <property type="entry name" value="SEDOHEPTULOKINASE"/>
    <property type="match status" value="1"/>
</dbReference>
<evidence type="ECO:0000313" key="5">
    <source>
        <dbReference type="EMBL" id="PVD31517.1"/>
    </source>
</evidence>
<accession>A0A2T7PDM1</accession>
<keyword evidence="6" id="KW-1185">Reference proteome</keyword>
<evidence type="ECO:0000259" key="4">
    <source>
        <dbReference type="Pfam" id="PF00370"/>
    </source>
</evidence>
<evidence type="ECO:0000256" key="2">
    <source>
        <dbReference type="ARBA" id="ARBA00022679"/>
    </source>
</evidence>
<evidence type="ECO:0000313" key="6">
    <source>
        <dbReference type="Proteomes" id="UP000245119"/>
    </source>
</evidence>
<dbReference type="STRING" id="400727.A0A2T7PDM1"/>
<evidence type="ECO:0000256" key="3">
    <source>
        <dbReference type="ARBA" id="ARBA00022777"/>
    </source>
</evidence>
<sequence length="477" mass="51109">MDAGKASQSYAMGIDIGTTSIKIAIIDASGEVVENVTTPSQAAVVSDVGDLGAEQCPQAVWSALQAGMRQLSTQNQVKVQCIGISGQMHGVMLWQHGQAWEWVDMQARNIKLDNVSNLYTWQDRRCTLEFLSSLPKPDPSSKVSTGYGCATLFWLLKNKPQYLEERQFDCVGTVMDFVVAAICDLKRPVTSNQLAASMGYYNIHSGKWDLDILKESGFPVSMLPEVKNAGTMAGHLHQGLHHVPAGTPVLVAMGDMQCAVFSAVQQSTDAMMNISTSIQISTVVEDIGQAKSFADCCPALDVVPYFNSKLLAVVAGLNGGNVIDCLVSTLKQWLKDLDLDESIPDKILLEKMLSLGKASSPSGSLQIKPTVFGERHDPHMLAQVLGISPCNASLGAIFRAVSEGIVDNIFHLMSPELLAKHGVSRVIASGSVLSQNSLVHKRLEDTLGEHMELVHGNASDSAFGAAKAALVAVGDSE</sequence>
<dbReference type="OrthoDB" id="10264182at2759"/>
<feature type="domain" description="Carbohydrate kinase FGGY N-terminal" evidence="4">
    <location>
        <begin position="10"/>
        <end position="261"/>
    </location>
</feature>
<dbReference type="InterPro" id="IPR018484">
    <property type="entry name" value="FGGY_N"/>
</dbReference>
<dbReference type="PANTHER" id="PTHR10196">
    <property type="entry name" value="SUGAR KINASE"/>
    <property type="match status" value="1"/>
</dbReference>
<comment type="caution">
    <text evidence="5">The sequence shown here is derived from an EMBL/GenBank/DDBJ whole genome shotgun (WGS) entry which is preliminary data.</text>
</comment>
<proteinExistence type="inferred from homology"/>
<dbReference type="InterPro" id="IPR000577">
    <property type="entry name" value="Carb_kinase_FGGY"/>
</dbReference>
<dbReference type="GO" id="GO:0006071">
    <property type="term" value="P:glycerol metabolic process"/>
    <property type="evidence" value="ECO:0007669"/>
    <property type="project" value="TreeGrafter"/>
</dbReference>
<evidence type="ECO:0000256" key="1">
    <source>
        <dbReference type="ARBA" id="ARBA00009156"/>
    </source>
</evidence>
<dbReference type="AlphaFoldDB" id="A0A2T7PDM1"/>
<dbReference type="CDD" id="cd07777">
    <property type="entry name" value="ASKHA_NBD_FGGY_SHK"/>
    <property type="match status" value="1"/>
</dbReference>
<protein>
    <recommendedName>
        <fullName evidence="4">Carbohydrate kinase FGGY N-terminal domain-containing protein</fullName>
    </recommendedName>
</protein>
<dbReference type="GO" id="GO:0050277">
    <property type="term" value="F:sedoheptulokinase activity"/>
    <property type="evidence" value="ECO:0007669"/>
    <property type="project" value="TreeGrafter"/>
</dbReference>
<keyword evidence="2" id="KW-0808">Transferase</keyword>
<organism evidence="5 6">
    <name type="scientific">Pomacea canaliculata</name>
    <name type="common">Golden apple snail</name>
    <dbReference type="NCBI Taxonomy" id="400727"/>
    <lineage>
        <taxon>Eukaryota</taxon>
        <taxon>Metazoa</taxon>
        <taxon>Spiralia</taxon>
        <taxon>Lophotrochozoa</taxon>
        <taxon>Mollusca</taxon>
        <taxon>Gastropoda</taxon>
        <taxon>Caenogastropoda</taxon>
        <taxon>Architaenioglossa</taxon>
        <taxon>Ampullarioidea</taxon>
        <taxon>Ampullariidae</taxon>
        <taxon>Pomacea</taxon>
    </lineage>
</organism>
<comment type="similarity">
    <text evidence="1">Belongs to the FGGY kinase family.</text>
</comment>
<keyword evidence="3" id="KW-0418">Kinase</keyword>
<dbReference type="InterPro" id="IPR043129">
    <property type="entry name" value="ATPase_NBD"/>
</dbReference>
<dbReference type="EMBL" id="PZQS01000004">
    <property type="protein sequence ID" value="PVD31517.1"/>
    <property type="molecule type" value="Genomic_DNA"/>
</dbReference>
<dbReference type="Gene3D" id="3.30.420.40">
    <property type="match status" value="2"/>
</dbReference>
<gene>
    <name evidence="5" type="ORF">C0Q70_06930</name>
</gene>
<dbReference type="SUPFAM" id="SSF53067">
    <property type="entry name" value="Actin-like ATPase domain"/>
    <property type="match status" value="2"/>
</dbReference>
<name>A0A2T7PDM1_POMCA</name>
<dbReference type="Pfam" id="PF00370">
    <property type="entry name" value="FGGY_N"/>
    <property type="match status" value="1"/>
</dbReference>
<dbReference type="FunFam" id="3.30.420.40:FF:000132">
    <property type="entry name" value="Sedoheptulokinase"/>
    <property type="match status" value="1"/>
</dbReference>